<accession>W4J3C8</accession>
<dbReference type="InterPro" id="IPR008602">
    <property type="entry name" value="Duffy-antigen-binding"/>
</dbReference>
<dbReference type="Gene3D" id="1.20.58.830">
    <property type="match status" value="2"/>
</dbReference>
<feature type="compositionally biased region" description="Acidic residues" evidence="2">
    <location>
        <begin position="775"/>
        <end position="792"/>
    </location>
</feature>
<dbReference type="SUPFAM" id="SSF140924">
    <property type="entry name" value="Duffy binding domain-like"/>
    <property type="match status" value="4"/>
</dbReference>
<gene>
    <name evidence="9" type="ORF">PFUGPA_01909</name>
</gene>
<feature type="compositionally biased region" description="Polar residues" evidence="2">
    <location>
        <begin position="1586"/>
        <end position="1603"/>
    </location>
</feature>
<feature type="compositionally biased region" description="Polar residues" evidence="2">
    <location>
        <begin position="1059"/>
        <end position="1082"/>
    </location>
</feature>
<dbReference type="Pfam" id="PF15447">
    <property type="entry name" value="NTS"/>
    <property type="match status" value="1"/>
</dbReference>
<feature type="transmembrane region" description="Helical" evidence="3">
    <location>
        <begin position="1705"/>
        <end position="1726"/>
    </location>
</feature>
<keyword evidence="3" id="KW-0472">Membrane</keyword>
<dbReference type="InterPro" id="IPR004258">
    <property type="entry name" value="DBL"/>
</dbReference>
<evidence type="ECO:0008006" key="11">
    <source>
        <dbReference type="Google" id="ProtNLM"/>
    </source>
</evidence>
<organism evidence="9 10">
    <name type="scientific">Plasmodium falciparum (isolate Palo Alto / Uganda)</name>
    <dbReference type="NCBI Taxonomy" id="57270"/>
    <lineage>
        <taxon>Eukaryota</taxon>
        <taxon>Sar</taxon>
        <taxon>Alveolata</taxon>
        <taxon>Apicomplexa</taxon>
        <taxon>Aconoidasida</taxon>
        <taxon>Haemosporida</taxon>
        <taxon>Plasmodiidae</taxon>
        <taxon>Plasmodium</taxon>
        <taxon>Plasmodium (Laverania)</taxon>
    </lineage>
</organism>
<feature type="domain" description="Duffy-binding-like" evidence="4">
    <location>
        <begin position="599"/>
        <end position="741"/>
    </location>
</feature>
<feature type="domain" description="Duffy-antigen binding" evidence="5">
    <location>
        <begin position="880"/>
        <end position="1132"/>
    </location>
</feature>
<feature type="compositionally biased region" description="Low complexity" evidence="2">
    <location>
        <begin position="922"/>
        <end position="941"/>
    </location>
</feature>
<evidence type="ECO:0000259" key="6">
    <source>
        <dbReference type="Pfam" id="PF15447"/>
    </source>
</evidence>
<dbReference type="EMBL" id="KI927328">
    <property type="protein sequence ID" value="ETW56126.1"/>
    <property type="molecule type" value="Genomic_DNA"/>
</dbReference>
<feature type="domain" description="Duffy-binding-like" evidence="4">
    <location>
        <begin position="1446"/>
        <end position="1592"/>
    </location>
</feature>
<feature type="compositionally biased region" description="Pro residues" evidence="2">
    <location>
        <begin position="741"/>
        <end position="750"/>
    </location>
</feature>
<dbReference type="Gene3D" id="1.20.1310.20">
    <property type="entry name" value="Duffy-antigen binding domain"/>
    <property type="match status" value="2"/>
</dbReference>
<feature type="region of interest" description="Disordered" evidence="2">
    <location>
        <begin position="1114"/>
        <end position="1169"/>
    </location>
</feature>
<feature type="compositionally biased region" description="Basic and acidic residues" evidence="2">
    <location>
        <begin position="1134"/>
        <end position="1161"/>
    </location>
</feature>
<name>W4J3C8_PLAFP</name>
<dbReference type="Pfam" id="PF22672">
    <property type="entry name" value="DBL_C"/>
    <property type="match status" value="2"/>
</dbReference>
<feature type="region of interest" description="Disordered" evidence="2">
    <location>
        <begin position="1630"/>
        <end position="1703"/>
    </location>
</feature>
<evidence type="ECO:0000313" key="10">
    <source>
        <dbReference type="Proteomes" id="UP000019103"/>
    </source>
</evidence>
<feature type="compositionally biased region" description="Polar residues" evidence="2">
    <location>
        <begin position="904"/>
        <end position="920"/>
    </location>
</feature>
<dbReference type="FunFam" id="1.20.58.830:FF:000001">
    <property type="entry name" value="Erythrocyte membrane protein 1, PfEMP1"/>
    <property type="match status" value="1"/>
</dbReference>
<evidence type="ECO:0000259" key="7">
    <source>
        <dbReference type="Pfam" id="PF18562"/>
    </source>
</evidence>
<feature type="domain" description="Duffy-binding-like" evidence="8">
    <location>
        <begin position="323"/>
        <end position="490"/>
    </location>
</feature>
<dbReference type="Proteomes" id="UP000019103">
    <property type="component" value="Unassembled WGS sequence"/>
</dbReference>
<feature type="region of interest" description="Disordered" evidence="2">
    <location>
        <begin position="832"/>
        <end position="944"/>
    </location>
</feature>
<feature type="compositionally biased region" description="Low complexity" evidence="2">
    <location>
        <begin position="1667"/>
        <end position="1676"/>
    </location>
</feature>
<evidence type="ECO:0000256" key="3">
    <source>
        <dbReference type="SAM" id="Phobius"/>
    </source>
</evidence>
<evidence type="ECO:0000259" key="5">
    <source>
        <dbReference type="Pfam" id="PF05424"/>
    </source>
</evidence>
<reference evidence="9 10" key="2">
    <citation type="submission" date="2013-02" db="EMBL/GenBank/DDBJ databases">
        <title>The Genome Sequence of Plasmodium falciparum Palo Alto/Uganda.</title>
        <authorList>
            <consortium name="The Broad Institute Genome Sequencing Platform"/>
            <consortium name="The Broad Institute Genome Sequencing Center for Infectious Disease"/>
            <person name="Neafsey D."/>
            <person name="Cheeseman I."/>
            <person name="Volkman S."/>
            <person name="Adams J."/>
            <person name="Walker B."/>
            <person name="Young S.K."/>
            <person name="Zeng Q."/>
            <person name="Gargeya S."/>
            <person name="Fitzgerald M."/>
            <person name="Haas B."/>
            <person name="Abouelleil A."/>
            <person name="Alvarado L."/>
            <person name="Arachchi H.M."/>
            <person name="Berlin A.M."/>
            <person name="Chapman S.B."/>
            <person name="Dewar J."/>
            <person name="Goldberg J."/>
            <person name="Griggs A."/>
            <person name="Gujja S."/>
            <person name="Hansen M."/>
            <person name="Howarth C."/>
            <person name="Imamovic A."/>
            <person name="Larimer J."/>
            <person name="McCowan C."/>
            <person name="Murphy C."/>
            <person name="Neiman D."/>
            <person name="Pearson M."/>
            <person name="Priest M."/>
            <person name="Roberts A."/>
            <person name="Saif S."/>
            <person name="Shea T."/>
            <person name="Sisk P."/>
            <person name="Sykes S."/>
            <person name="Wortman J."/>
            <person name="Nusbaum C."/>
            <person name="Birren B."/>
        </authorList>
    </citation>
    <scope>NUCLEOTIDE SEQUENCE [LARGE SCALE GENOMIC DNA]</scope>
    <source>
        <strain evidence="9 10">Palo Alto/Uganda</strain>
    </source>
</reference>
<feature type="compositionally biased region" description="Low complexity" evidence="2">
    <location>
        <begin position="861"/>
        <end position="879"/>
    </location>
</feature>
<evidence type="ECO:0000259" key="8">
    <source>
        <dbReference type="Pfam" id="PF22672"/>
    </source>
</evidence>
<feature type="compositionally biased region" description="Basic and acidic residues" evidence="2">
    <location>
        <begin position="793"/>
        <end position="816"/>
    </location>
</feature>
<keyword evidence="1" id="KW-0175">Coiled coil</keyword>
<feature type="compositionally biased region" description="Pro residues" evidence="2">
    <location>
        <begin position="1677"/>
        <end position="1691"/>
    </location>
</feature>
<dbReference type="InterPro" id="IPR042202">
    <property type="entry name" value="Duffy-ag-bd_sf"/>
</dbReference>
<evidence type="ECO:0000313" key="9">
    <source>
        <dbReference type="EMBL" id="ETW56126.1"/>
    </source>
</evidence>
<evidence type="ECO:0000256" key="1">
    <source>
        <dbReference type="SAM" id="Coils"/>
    </source>
</evidence>
<dbReference type="GO" id="GO:0046789">
    <property type="term" value="F:host cell surface receptor binding"/>
    <property type="evidence" value="ECO:0007669"/>
    <property type="project" value="InterPro"/>
</dbReference>
<dbReference type="Pfam" id="PF18562">
    <property type="entry name" value="CIDR1_gamma"/>
    <property type="match status" value="1"/>
</dbReference>
<dbReference type="InterPro" id="IPR054595">
    <property type="entry name" value="DBL_C"/>
</dbReference>
<dbReference type="Gene3D" id="1.20.58.1930">
    <property type="match status" value="2"/>
</dbReference>
<evidence type="ECO:0000259" key="4">
    <source>
        <dbReference type="Pfam" id="PF03011"/>
    </source>
</evidence>
<dbReference type="GO" id="GO:0016020">
    <property type="term" value="C:membrane"/>
    <property type="evidence" value="ECO:0007669"/>
    <property type="project" value="InterPro"/>
</dbReference>
<feature type="region of interest" description="Disordered" evidence="2">
    <location>
        <begin position="973"/>
        <end position="1002"/>
    </location>
</feature>
<dbReference type="InterPro" id="IPR029210">
    <property type="entry name" value="PfEMP1_NTS"/>
</dbReference>
<feature type="domain" description="Plasmodium falciparum erythrocyte membrane protein-1 N-terminal segment" evidence="6">
    <location>
        <begin position="27"/>
        <end position="62"/>
    </location>
</feature>
<feature type="domain" description="Duffy-antigen binding" evidence="5">
    <location>
        <begin position="123"/>
        <end position="319"/>
    </location>
</feature>
<evidence type="ECO:0000256" key="2">
    <source>
        <dbReference type="SAM" id="MobiDB-lite"/>
    </source>
</evidence>
<protein>
    <recommendedName>
        <fullName evidence="11">Erythrocyte membrane protein 1</fullName>
    </recommendedName>
</protein>
<sequence length="1729" mass="195413">MGGGNGGGGSSSGKEKKEEHKYKYVKDAKDLLDQIGEDIYKIANDAALKYENELHGHLSKATFSNGERVHGDNPCKLNYQFDTYVTTTVIQPCKHKSGKRLSEVHNGECDKKKIKDSEKDSEGACAPFRRLHICDKNLEQIKPHTITATHNLLVDVCMAAQFEGASIKGYHPQYDEQYPGSVSTMCTMLARSFADIGDIIRGKDLYIGNKKERARLEENLKKIFKKIHDDVTTTNGKNVEALKTRYEHDDPDYYQLREDWWALNRKEVWKAITCEAGNDSQYFRHTCGDEKKPSLTPNKCRCVIGDVPTFFDYVPQYLRWFEEWAEDFCRKRKKKIENAIDKCREQVKDGKKLYCDLNGYNCEETARGKNKFAPDSNCNKCSVACKPFTNWIDNQKQEFDKQKEKYNEEIKKALNPNGRTTTAYGQTTINNLYVKDFYEKLREDYGKVETFLEKLSREGICQSAPHVEKETADAANFTKGNVDKTFSHTEYCRACPWCGLEQQEDGKWKRLEDMNKCAKEIEKTYNEEDTTTIPILTPDTTKRNIVEKYRNFCNSSDGNNGGQIKNWQCHYEGLNNNNCILGKWEDFKGNEDVKSYDVFFYNSIIEMLNDSIEWKKNLKICINNKSQTCKELCHDKCKCYKNWIKQKKKELDGIKDHFGKQKDIEDPTQRDITLRGILNYTFLNDIKEAYAKPEQVTKIQELLGMKFNDELDLFKKEIIIEEFLKEEQQKADECLKTHENPCPPQQPPPAGEDSVARSLQPADTAGRSNTASDAEVAEEEEEEEEDEEEDGHQEEKAEVKESQEPDKGPQAEDTTEKVCKIVDKELTTPGNLKQACSLKYGPGGKEKFPNWKCIPSGSDNTTTGKSGDATTTTSSDSGSICVPPRRRRLYVTPLTKWASDETTKAGSQETSGTSSPSEGKTASDSSDQTTSQSEAQTASQDPSEKLRDAFIESAAVETFFLWHKYKAENTKKPDATLGGGAQLQQPPVVDDDNNPQKKLEGGEIPNDFLRLMFYTLGDYRDILFSGDKDKKNGYNDIITGDKEIQKRESKIKETIDKVFSNNDSSSAPRGTSLPNSVTSPQNSDKRTALWGDFAQYIWNGMICALTYTEKSVSGGEGKTSITQDPNLKTALLDTEGKKPKKDNYQYKTAKLDENSGTEDPKSTGSLGTSGEKTTLVDFISRPPYFRYLEEWGQNFCKERKKRLDQIYRECKVDQDNAKNGKKCSGYGEDCKTIFSKKYDTITSLECRTCGEECTKYKKWIEKKKTEYEKQKSAYEQQQKKCKEESNGAAPNNGGNTFCGTVQRWPNAAAFLQNLGPCKVQNGKGKQIFQDERETFQHAKDCNPCSEFKVKCEGNGNCKRDTENKCPNNKITAENIKTSTADIGMLVSDNTESGFNGLDECKDAHIFKGIKKDEWKCGNVCGYVVCKTEKVDGKANSEKQFITIRALLTHWIKYFLEDYNSIRKKLNLCTKNDKESSCINGCKDKCSCVEKWISTKKEEWRKIKELYLQQYENNEQPDYPVKTVLEGLITEISAANDKGNYDSLDNLKASIGCNCPENSTSEDSKKNDVIDCMLKKLKNLKKKIGECTSQPSDGTPQTPCQKSTPPDEEDLLLEEENPENKVAYPKICGKMDAQREQQDEGDECKPASTDSNETGEKEKKAKAEEESSGPAAPTELPVKPPPPSAPAVPPSTPNHQPLPSDNTSDILKTTIPFGIALALTSIAFLFLKNI</sequence>
<proteinExistence type="predicted"/>
<feature type="domain" description="Cysteine-rich interdomain region 1 gamma" evidence="7">
    <location>
        <begin position="1380"/>
        <end position="1429"/>
    </location>
</feature>
<feature type="region of interest" description="Disordered" evidence="2">
    <location>
        <begin position="1584"/>
        <end position="1608"/>
    </location>
</feature>
<feature type="coiled-coil region" evidence="1">
    <location>
        <begin position="1257"/>
        <end position="1284"/>
    </location>
</feature>
<feature type="domain" description="Duffy-binding-like" evidence="8">
    <location>
        <begin position="1190"/>
        <end position="1339"/>
    </location>
</feature>
<dbReference type="Pfam" id="PF03011">
    <property type="entry name" value="PFEMP"/>
    <property type="match status" value="2"/>
</dbReference>
<dbReference type="InterPro" id="IPR041480">
    <property type="entry name" value="CIDR1_gamma"/>
</dbReference>
<dbReference type="FunFam" id="1.20.58.1930:FF:000001">
    <property type="entry name" value="Erythrocyte membrane protein 1, PfEMP1"/>
    <property type="match status" value="1"/>
</dbReference>
<feature type="compositionally biased region" description="Basic and acidic residues" evidence="2">
    <location>
        <begin position="1653"/>
        <end position="1664"/>
    </location>
</feature>
<feature type="compositionally biased region" description="Polar residues" evidence="2">
    <location>
        <begin position="1693"/>
        <end position="1703"/>
    </location>
</feature>
<dbReference type="Pfam" id="PF05424">
    <property type="entry name" value="Duffy_binding"/>
    <property type="match status" value="2"/>
</dbReference>
<keyword evidence="3" id="KW-0812">Transmembrane</keyword>
<feature type="region of interest" description="Disordered" evidence="2">
    <location>
        <begin position="736"/>
        <end position="816"/>
    </location>
</feature>
<reference evidence="9 10" key="1">
    <citation type="submission" date="2013-02" db="EMBL/GenBank/DDBJ databases">
        <title>The Genome Annotation of Plasmodium falciparum Palo Alto/Uganda.</title>
        <authorList>
            <consortium name="The Broad Institute Genome Sequencing Platform"/>
            <consortium name="The Broad Institute Genome Sequencing Center for Infectious Disease"/>
            <person name="Neafsey D."/>
            <person name="Hoffman S."/>
            <person name="Volkman S."/>
            <person name="Rosenthal P."/>
            <person name="Walker B."/>
            <person name="Young S.K."/>
            <person name="Zeng Q."/>
            <person name="Gargeya S."/>
            <person name="Fitzgerald M."/>
            <person name="Haas B."/>
            <person name="Abouelleil A."/>
            <person name="Allen A.W."/>
            <person name="Alvarado L."/>
            <person name="Arachchi H.M."/>
            <person name="Berlin A.M."/>
            <person name="Chapman S.B."/>
            <person name="Gainer-Dewar J."/>
            <person name="Goldberg J."/>
            <person name="Griggs A."/>
            <person name="Gujja S."/>
            <person name="Hansen M."/>
            <person name="Howarth C."/>
            <person name="Imamovic A."/>
            <person name="Ireland A."/>
            <person name="Larimer J."/>
            <person name="McCowan C."/>
            <person name="Murphy C."/>
            <person name="Pearson M."/>
            <person name="Poon T.W."/>
            <person name="Priest M."/>
            <person name="Roberts A."/>
            <person name="Saif S."/>
            <person name="Shea T."/>
            <person name="Sisk P."/>
            <person name="Sykes S."/>
            <person name="Wortman J."/>
            <person name="Nusbaum C."/>
            <person name="Birren B."/>
        </authorList>
    </citation>
    <scope>NUCLEOTIDE SEQUENCE [LARGE SCALE GENOMIC DNA]</scope>
    <source>
        <strain evidence="9 10">Palo Alto/Uganda</strain>
    </source>
</reference>
<dbReference type="FunFam" id="1.20.1310.20:FF:000001">
    <property type="entry name" value="Erythrocyte membrane protein 1, PfEMP1"/>
    <property type="match status" value="1"/>
</dbReference>
<dbReference type="FunFam" id="1.20.58.830:FF:000005">
    <property type="entry name" value="Erythrocyte membrane protein 1, PfEMP1"/>
    <property type="match status" value="1"/>
</dbReference>
<keyword evidence="3" id="KW-1133">Transmembrane helix</keyword>
<feature type="region of interest" description="Disordered" evidence="2">
    <location>
        <begin position="1059"/>
        <end position="1084"/>
    </location>
</feature>